<comment type="similarity">
    <text evidence="1">Belongs to the alkylbase DNA glycosidase AlkA family.</text>
</comment>
<dbReference type="SUPFAM" id="SSF48150">
    <property type="entry name" value="DNA-glycosylase"/>
    <property type="match status" value="1"/>
</dbReference>
<feature type="compositionally biased region" description="Polar residues" evidence="4">
    <location>
        <begin position="165"/>
        <end position="174"/>
    </location>
</feature>
<evidence type="ECO:0000313" key="7">
    <source>
        <dbReference type="Proteomes" id="UP000800040"/>
    </source>
</evidence>
<dbReference type="EMBL" id="ML975294">
    <property type="protein sequence ID" value="KAF1834975.1"/>
    <property type="molecule type" value="Genomic_DNA"/>
</dbReference>
<evidence type="ECO:0000313" key="6">
    <source>
        <dbReference type="EMBL" id="KAF1834975.1"/>
    </source>
</evidence>
<dbReference type="Proteomes" id="UP000800040">
    <property type="component" value="Unassembled WGS sequence"/>
</dbReference>
<dbReference type="GO" id="GO:0032131">
    <property type="term" value="F:alkylated DNA binding"/>
    <property type="evidence" value="ECO:0007669"/>
    <property type="project" value="TreeGrafter"/>
</dbReference>
<dbReference type="InterPro" id="IPR003265">
    <property type="entry name" value="HhH-GPD_domain"/>
</dbReference>
<feature type="compositionally biased region" description="Low complexity" evidence="4">
    <location>
        <begin position="50"/>
        <end position="59"/>
    </location>
</feature>
<reference evidence="6" key="1">
    <citation type="submission" date="2020-01" db="EMBL/GenBank/DDBJ databases">
        <authorList>
            <consortium name="DOE Joint Genome Institute"/>
            <person name="Haridas S."/>
            <person name="Albert R."/>
            <person name="Binder M."/>
            <person name="Bloem J."/>
            <person name="Labutti K."/>
            <person name="Salamov A."/>
            <person name="Andreopoulos B."/>
            <person name="Baker S.E."/>
            <person name="Barry K."/>
            <person name="Bills G."/>
            <person name="Bluhm B.H."/>
            <person name="Cannon C."/>
            <person name="Castanera R."/>
            <person name="Culley D.E."/>
            <person name="Daum C."/>
            <person name="Ezra D."/>
            <person name="Gonzalez J.B."/>
            <person name="Henrissat B."/>
            <person name="Kuo A."/>
            <person name="Liang C."/>
            <person name="Lipzen A."/>
            <person name="Lutzoni F."/>
            <person name="Magnuson J."/>
            <person name="Mondo S."/>
            <person name="Nolan M."/>
            <person name="Ohm R."/>
            <person name="Pangilinan J."/>
            <person name="Park H.-J."/>
            <person name="Ramirez L."/>
            <person name="Alfaro M."/>
            <person name="Sun H."/>
            <person name="Tritt A."/>
            <person name="Yoshinaga Y."/>
            <person name="Zwiers L.-H."/>
            <person name="Turgeon B.G."/>
            <person name="Goodwin S.B."/>
            <person name="Spatafora J.W."/>
            <person name="Crous P.W."/>
            <person name="Grigoriev I.V."/>
        </authorList>
    </citation>
    <scope>NUCLEOTIDE SEQUENCE</scope>
    <source>
        <strain evidence="6">P77</strain>
    </source>
</reference>
<dbReference type="GO" id="GO:0006285">
    <property type="term" value="P:base-excision repair, AP site formation"/>
    <property type="evidence" value="ECO:0007669"/>
    <property type="project" value="TreeGrafter"/>
</dbReference>
<keyword evidence="3" id="KW-0234">DNA repair</keyword>
<dbReference type="PANTHER" id="PTHR43003">
    <property type="entry name" value="DNA-3-METHYLADENINE GLYCOSYLASE"/>
    <property type="match status" value="1"/>
</dbReference>
<protein>
    <submittedName>
        <fullName evidence="6">DNA glycosylase</fullName>
    </submittedName>
</protein>
<dbReference type="FunFam" id="1.10.340.30:FF:000004">
    <property type="entry name" value="DNA-3-methyladenine glycosylase II"/>
    <property type="match status" value="1"/>
</dbReference>
<dbReference type="AlphaFoldDB" id="A0A6A5KAQ6"/>
<dbReference type="GO" id="GO:0032993">
    <property type="term" value="C:protein-DNA complex"/>
    <property type="evidence" value="ECO:0007669"/>
    <property type="project" value="TreeGrafter"/>
</dbReference>
<feature type="compositionally biased region" description="Polar residues" evidence="4">
    <location>
        <begin position="60"/>
        <end position="71"/>
    </location>
</feature>
<feature type="compositionally biased region" description="Low complexity" evidence="4">
    <location>
        <begin position="89"/>
        <end position="102"/>
    </location>
</feature>
<dbReference type="Gene3D" id="1.10.1670.40">
    <property type="match status" value="1"/>
</dbReference>
<evidence type="ECO:0000256" key="4">
    <source>
        <dbReference type="SAM" id="MobiDB-lite"/>
    </source>
</evidence>
<feature type="region of interest" description="Disordered" evidence="4">
    <location>
        <begin position="165"/>
        <end position="184"/>
    </location>
</feature>
<evidence type="ECO:0000256" key="3">
    <source>
        <dbReference type="ARBA" id="ARBA00023204"/>
    </source>
</evidence>
<feature type="region of interest" description="Disordered" evidence="4">
    <location>
        <begin position="127"/>
        <end position="157"/>
    </location>
</feature>
<dbReference type="InterPro" id="IPR011257">
    <property type="entry name" value="DNA_glycosylase"/>
</dbReference>
<feature type="compositionally biased region" description="Low complexity" evidence="4">
    <location>
        <begin position="1"/>
        <end position="18"/>
    </location>
</feature>
<dbReference type="GO" id="GO:0043916">
    <property type="term" value="F:DNA-7-methylguanine glycosylase activity"/>
    <property type="evidence" value="ECO:0007669"/>
    <property type="project" value="TreeGrafter"/>
</dbReference>
<dbReference type="GO" id="GO:0008725">
    <property type="term" value="F:DNA-3-methyladenine glycosylase activity"/>
    <property type="evidence" value="ECO:0007669"/>
    <property type="project" value="TreeGrafter"/>
</dbReference>
<gene>
    <name evidence="6" type="ORF">BDW02DRAFT_597717</name>
</gene>
<feature type="region of interest" description="Disordered" evidence="4">
    <location>
        <begin position="1"/>
        <end position="115"/>
    </location>
</feature>
<feature type="domain" description="HhH-GPD" evidence="5">
    <location>
        <begin position="252"/>
        <end position="402"/>
    </location>
</feature>
<evidence type="ECO:0000256" key="2">
    <source>
        <dbReference type="ARBA" id="ARBA00022763"/>
    </source>
</evidence>
<sequence>MSLRRSARVASSSAPAISDTKVENGVVAKYEKVDNKPTAAAPKKRKTKATIKTTTTPSTESVQNTSTTTAPETDFETPVTPLPKKRKAAASTSTSTSESESPAKPPPFTPTPSAITNLLSSTTALAPTQDHPLDTLSTLHTRPTEPHTTNAPLSTPRGTHIVQAYASSSPSKPSDATPARRRKAKELVAPDVGALRSPTSNVDTLLKEAEAWLVRVDPKLRTLVEKHRCRIFSPEGLGEVVDPFTALSSGIIGQQVSGQAAASIRKKFTALFPDTHPSFPTPAQVLTKDLPTLRTAGLSQRKAEYVYGLAEKFTTGELTAQMLVSASDEELIEKLVAVRGLGRWSVEMFACFGLKRMDVFSTGDLGVQRGMAVYAGRDVNKLKNKGGKWKYMSEQEMEAMAAKFSPYRSLFMWYMWRIVDVDVSVMQKT</sequence>
<dbReference type="Pfam" id="PF00730">
    <property type="entry name" value="HhH-GPD"/>
    <property type="match status" value="1"/>
</dbReference>
<dbReference type="GO" id="GO:0006307">
    <property type="term" value="P:DNA alkylation repair"/>
    <property type="evidence" value="ECO:0007669"/>
    <property type="project" value="TreeGrafter"/>
</dbReference>
<evidence type="ECO:0000256" key="1">
    <source>
        <dbReference type="ARBA" id="ARBA00010817"/>
    </source>
</evidence>
<dbReference type="OrthoDB" id="415889at2759"/>
<dbReference type="SMART" id="SM00478">
    <property type="entry name" value="ENDO3c"/>
    <property type="match status" value="1"/>
</dbReference>
<dbReference type="Gene3D" id="1.10.340.30">
    <property type="entry name" value="Hypothetical protein, domain 2"/>
    <property type="match status" value="1"/>
</dbReference>
<keyword evidence="7" id="KW-1185">Reference proteome</keyword>
<proteinExistence type="inferred from homology"/>
<evidence type="ECO:0000259" key="5">
    <source>
        <dbReference type="SMART" id="SM00478"/>
    </source>
</evidence>
<name>A0A6A5KAQ6_9PLEO</name>
<organism evidence="6 7">
    <name type="scientific">Decorospora gaudefroyi</name>
    <dbReference type="NCBI Taxonomy" id="184978"/>
    <lineage>
        <taxon>Eukaryota</taxon>
        <taxon>Fungi</taxon>
        <taxon>Dikarya</taxon>
        <taxon>Ascomycota</taxon>
        <taxon>Pezizomycotina</taxon>
        <taxon>Dothideomycetes</taxon>
        <taxon>Pleosporomycetidae</taxon>
        <taxon>Pleosporales</taxon>
        <taxon>Pleosporineae</taxon>
        <taxon>Pleosporaceae</taxon>
        <taxon>Decorospora</taxon>
    </lineage>
</organism>
<dbReference type="PANTHER" id="PTHR43003:SF5">
    <property type="entry name" value="DNA-3-METHYLADENINE GLYCOSYLASE"/>
    <property type="match status" value="1"/>
</dbReference>
<keyword evidence="2" id="KW-0227">DNA damage</keyword>
<dbReference type="GO" id="GO:0005634">
    <property type="term" value="C:nucleus"/>
    <property type="evidence" value="ECO:0007669"/>
    <property type="project" value="TreeGrafter"/>
</dbReference>
<accession>A0A6A5KAQ6</accession>
<feature type="compositionally biased region" description="Polar residues" evidence="4">
    <location>
        <begin position="135"/>
        <end position="157"/>
    </location>
</feature>
<dbReference type="CDD" id="cd00056">
    <property type="entry name" value="ENDO3c"/>
    <property type="match status" value="1"/>
</dbReference>
<dbReference type="InterPro" id="IPR051912">
    <property type="entry name" value="Alkylbase_DNA_Glycosylase/TA"/>
</dbReference>